<keyword evidence="4" id="KW-1185">Reference proteome</keyword>
<sequence>MQTKERIFHAVSFEILAAAIIVPVSAMLMEKSTIDMLVVSIGISLCAVTWNYIYNIWFDKLLGSDRVTRTLSTRIVHAMCFEGGLLVVTLPVVSWYLSLNLVDTLMLEGGVLVFFFVYTGVFNWLYDNYQPYKKWFGKYAICH</sequence>
<evidence type="ECO:0000256" key="1">
    <source>
        <dbReference type="SAM" id="Phobius"/>
    </source>
</evidence>
<proteinExistence type="predicted"/>
<keyword evidence="1" id="KW-0812">Transmembrane</keyword>
<dbReference type="InterPro" id="IPR058208">
    <property type="entry name" value="PACE"/>
</dbReference>
<keyword evidence="1" id="KW-1133">Transmembrane helix</keyword>
<evidence type="ECO:0000313" key="3">
    <source>
        <dbReference type="EMBL" id="AZG73494.1"/>
    </source>
</evidence>
<protein>
    <submittedName>
        <fullName evidence="3">PACE efflux transporter</fullName>
    </submittedName>
</protein>
<gene>
    <name evidence="3" type="ORF">EGC82_12420</name>
</gene>
<feature type="transmembrane region" description="Helical" evidence="1">
    <location>
        <begin position="7"/>
        <end position="28"/>
    </location>
</feature>
<feature type="transmembrane region" description="Helical" evidence="1">
    <location>
        <begin position="34"/>
        <end position="54"/>
    </location>
</feature>
<feature type="transmembrane region" description="Helical" evidence="1">
    <location>
        <begin position="75"/>
        <end position="97"/>
    </location>
</feature>
<feature type="transmembrane region" description="Helical" evidence="1">
    <location>
        <begin position="109"/>
        <end position="126"/>
    </location>
</feature>
<reference evidence="4" key="1">
    <citation type="submission" date="2018-11" db="EMBL/GenBank/DDBJ databases">
        <title>Shewanella sp. M2.</title>
        <authorList>
            <person name="Hwang Y.J."/>
            <person name="Hwang C.Y."/>
        </authorList>
    </citation>
    <scope>NUCLEOTIDE SEQUENCE [LARGE SCALE GENOMIC DNA]</scope>
    <source>
        <strain evidence="4">LMG 19866</strain>
    </source>
</reference>
<organism evidence="3 4">
    <name type="scientific">Shewanella livingstonensis</name>
    <dbReference type="NCBI Taxonomy" id="150120"/>
    <lineage>
        <taxon>Bacteria</taxon>
        <taxon>Pseudomonadati</taxon>
        <taxon>Pseudomonadota</taxon>
        <taxon>Gammaproteobacteria</taxon>
        <taxon>Alteromonadales</taxon>
        <taxon>Shewanellaceae</taxon>
        <taxon>Shewanella</taxon>
    </lineage>
</organism>
<dbReference type="EMBL" id="CP034015">
    <property type="protein sequence ID" value="AZG73494.1"/>
    <property type="molecule type" value="Genomic_DNA"/>
</dbReference>
<dbReference type="NCBIfam" id="NF033664">
    <property type="entry name" value="PACE_transport"/>
    <property type="match status" value="1"/>
</dbReference>
<accession>A0A3G8LVS1</accession>
<keyword evidence="1" id="KW-0472">Membrane</keyword>
<dbReference type="Proteomes" id="UP000278035">
    <property type="component" value="Chromosome"/>
</dbReference>
<dbReference type="KEGG" id="slj:EGC82_12420"/>
<dbReference type="Pfam" id="PF05232">
    <property type="entry name" value="BTP"/>
    <property type="match status" value="2"/>
</dbReference>
<feature type="domain" description="Chlorhexidine efflux transporter" evidence="2">
    <location>
        <begin position="69"/>
        <end position="131"/>
    </location>
</feature>
<name>A0A3G8LVS1_9GAMM</name>
<dbReference type="InterPro" id="IPR007896">
    <property type="entry name" value="BTP_bacteria"/>
</dbReference>
<dbReference type="RefSeq" id="WP_124731043.1">
    <property type="nucleotide sequence ID" value="NZ_CBCSKC010000037.1"/>
</dbReference>
<evidence type="ECO:0000259" key="2">
    <source>
        <dbReference type="Pfam" id="PF05232"/>
    </source>
</evidence>
<feature type="domain" description="Chlorhexidine efflux transporter" evidence="2">
    <location>
        <begin position="2"/>
        <end position="62"/>
    </location>
</feature>
<dbReference type="OrthoDB" id="1631120at2"/>
<evidence type="ECO:0000313" key="4">
    <source>
        <dbReference type="Proteomes" id="UP000278035"/>
    </source>
</evidence>
<dbReference type="AlphaFoldDB" id="A0A3G8LVS1"/>